<evidence type="ECO:0000256" key="7">
    <source>
        <dbReference type="ARBA" id="ARBA00022741"/>
    </source>
</evidence>
<evidence type="ECO:0000256" key="3">
    <source>
        <dbReference type="ARBA" id="ARBA00022490"/>
    </source>
</evidence>
<evidence type="ECO:0000256" key="4">
    <source>
        <dbReference type="ARBA" id="ARBA00022658"/>
    </source>
</evidence>
<comment type="subcellular location">
    <subcellularLocation>
        <location evidence="1">Cytoplasm</location>
    </subcellularLocation>
</comment>
<comment type="similarity">
    <text evidence="2">Belongs to the GDPGP1 family.</text>
</comment>
<keyword evidence="8" id="KW-0378">Hydrolase</keyword>
<gene>
    <name evidence="12" type="ORF">C2S53_007662</name>
</gene>
<evidence type="ECO:0000256" key="6">
    <source>
        <dbReference type="ARBA" id="ARBA00022695"/>
    </source>
</evidence>
<feature type="region of interest" description="Disordered" evidence="9">
    <location>
        <begin position="398"/>
        <end position="427"/>
    </location>
</feature>
<keyword evidence="6" id="KW-0548">Nucleotidyltransferase</keyword>
<accession>A0AAD4PD78</accession>
<dbReference type="GO" id="GO:0000166">
    <property type="term" value="F:nucleotide binding"/>
    <property type="evidence" value="ECO:0007669"/>
    <property type="project" value="UniProtKB-KW"/>
</dbReference>
<keyword evidence="3" id="KW-0963">Cytoplasm</keyword>
<proteinExistence type="inferred from homology"/>
<evidence type="ECO:0000313" key="13">
    <source>
        <dbReference type="Proteomes" id="UP001190926"/>
    </source>
</evidence>
<dbReference type="AlphaFoldDB" id="A0AAD4PD78"/>
<evidence type="ECO:0000256" key="2">
    <source>
        <dbReference type="ARBA" id="ARBA00006451"/>
    </source>
</evidence>
<evidence type="ECO:0000256" key="8">
    <source>
        <dbReference type="ARBA" id="ARBA00022801"/>
    </source>
</evidence>
<dbReference type="GO" id="GO:0080048">
    <property type="term" value="F:GDP-D-glucose phosphorylase activity"/>
    <property type="evidence" value="ECO:0007669"/>
    <property type="project" value="InterPro"/>
</dbReference>
<sequence>MMLRIKRVPTVVSNYQKEESDEGCGRNCLRSCCLPGAKLPLYAFKKASNIVSEKKEHQIDFLDSLLIGEWEERMQRGLFRYDVTACETKVIPGEYGFIAQLNEGRHLKKRPTEFRVDKVLQAFDESKFNFTKVGQEEVLFQFEASEDNEVHFFPNVPVDVDKSPSVVAINVSPIEYGHVLLIPRILECLPQRIDRQSFLLALYMAVEAGSPYFRLGYNSLGAFATINHLHFQAYYLAMPFPIEKAPSKKITTTSSGVEISNILNYPVRGLVFEGGDTVEDLSNVVSDSCICLQENNIPYNVLIADCGKRIFLFPQCYAEKQALGEVRSELLDTQVNPAVWEISGHMVLKRKSDYEEASEENAWQLLAEVSLSEERLQEVKELIFDAISCNVEDDAVAPVMPDESDDAPQPHEDVDALKGFQPAMVPV</sequence>
<dbReference type="Pfam" id="PF26217">
    <property type="entry name" value="GDPGP1_N"/>
    <property type="match status" value="1"/>
</dbReference>
<organism evidence="12 13">
    <name type="scientific">Perilla frutescens var. hirtella</name>
    <name type="common">Perilla citriodora</name>
    <name type="synonym">Perilla setoyensis</name>
    <dbReference type="NCBI Taxonomy" id="608512"/>
    <lineage>
        <taxon>Eukaryota</taxon>
        <taxon>Viridiplantae</taxon>
        <taxon>Streptophyta</taxon>
        <taxon>Embryophyta</taxon>
        <taxon>Tracheophyta</taxon>
        <taxon>Spermatophyta</taxon>
        <taxon>Magnoliopsida</taxon>
        <taxon>eudicotyledons</taxon>
        <taxon>Gunneridae</taxon>
        <taxon>Pentapetalae</taxon>
        <taxon>asterids</taxon>
        <taxon>lamiids</taxon>
        <taxon>Lamiales</taxon>
        <taxon>Lamiaceae</taxon>
        <taxon>Nepetoideae</taxon>
        <taxon>Elsholtzieae</taxon>
        <taxon>Perilla</taxon>
    </lineage>
</organism>
<keyword evidence="13" id="KW-1185">Reference proteome</keyword>
<dbReference type="Proteomes" id="UP001190926">
    <property type="component" value="Unassembled WGS sequence"/>
</dbReference>
<dbReference type="PANTHER" id="PTHR20884">
    <property type="entry name" value="GDP-D-GLUCOSE PHOSPHORYLASE 1"/>
    <property type="match status" value="1"/>
</dbReference>
<evidence type="ECO:0000256" key="5">
    <source>
        <dbReference type="ARBA" id="ARBA00022679"/>
    </source>
</evidence>
<evidence type="ECO:0000259" key="10">
    <source>
        <dbReference type="Pfam" id="PF26216"/>
    </source>
</evidence>
<dbReference type="PANTHER" id="PTHR20884:SF21">
    <property type="entry name" value="GDP-L-GALACTOSE PHOSPHORYLASE 1"/>
    <property type="match status" value="1"/>
</dbReference>
<feature type="domain" description="GDPGP1-like N-terminal" evidence="11">
    <location>
        <begin position="62"/>
        <end position="234"/>
    </location>
</feature>
<keyword evidence="5" id="KW-0808">Transferase</keyword>
<dbReference type="InterPro" id="IPR058866">
    <property type="entry name" value="GDPGP1_N"/>
</dbReference>
<dbReference type="GO" id="GO:0006006">
    <property type="term" value="P:glucose metabolic process"/>
    <property type="evidence" value="ECO:0007669"/>
    <property type="project" value="TreeGrafter"/>
</dbReference>
<dbReference type="GO" id="GO:0016787">
    <property type="term" value="F:hydrolase activity"/>
    <property type="evidence" value="ECO:0007669"/>
    <property type="project" value="UniProtKB-KW"/>
</dbReference>
<dbReference type="InterPro" id="IPR026506">
    <property type="entry name" value="GDPGP"/>
</dbReference>
<protein>
    <submittedName>
        <fullName evidence="12">GDP-L-galactose phosphorylase 1</fullName>
    </submittedName>
</protein>
<name>A0AAD4PD78_PERFH</name>
<evidence type="ECO:0000256" key="9">
    <source>
        <dbReference type="SAM" id="MobiDB-lite"/>
    </source>
</evidence>
<evidence type="ECO:0000259" key="11">
    <source>
        <dbReference type="Pfam" id="PF26217"/>
    </source>
</evidence>
<keyword evidence="4" id="KW-0344">Guanine-nucleotide releasing factor</keyword>
<dbReference type="EMBL" id="SDAM02000033">
    <property type="protein sequence ID" value="KAH6835628.1"/>
    <property type="molecule type" value="Genomic_DNA"/>
</dbReference>
<keyword evidence="7" id="KW-0547">Nucleotide-binding</keyword>
<feature type="domain" description="GDPGP1-like C-terminal" evidence="10">
    <location>
        <begin position="241"/>
        <end position="388"/>
    </location>
</feature>
<dbReference type="GO" id="GO:0005737">
    <property type="term" value="C:cytoplasm"/>
    <property type="evidence" value="ECO:0007669"/>
    <property type="project" value="UniProtKB-SubCell"/>
</dbReference>
<dbReference type="InterPro" id="IPR058865">
    <property type="entry name" value="GDPGP1_C"/>
</dbReference>
<comment type="caution">
    <text evidence="12">The sequence shown here is derived from an EMBL/GenBank/DDBJ whole genome shotgun (WGS) entry which is preliminary data.</text>
</comment>
<reference evidence="12 13" key="1">
    <citation type="journal article" date="2021" name="Nat. Commun.">
        <title>Incipient diploidization of the medicinal plant Perilla within 10,000 years.</title>
        <authorList>
            <person name="Zhang Y."/>
            <person name="Shen Q."/>
            <person name="Leng L."/>
            <person name="Zhang D."/>
            <person name="Chen S."/>
            <person name="Shi Y."/>
            <person name="Ning Z."/>
            <person name="Chen S."/>
        </authorList>
    </citation>
    <scope>NUCLEOTIDE SEQUENCE [LARGE SCALE GENOMIC DNA]</scope>
    <source>
        <strain evidence="13">cv. PC099</strain>
    </source>
</reference>
<dbReference type="GO" id="GO:0005085">
    <property type="term" value="F:guanyl-nucleotide exchange factor activity"/>
    <property type="evidence" value="ECO:0007669"/>
    <property type="project" value="UniProtKB-KW"/>
</dbReference>
<dbReference type="Pfam" id="PF26216">
    <property type="entry name" value="GDPGP1_C"/>
    <property type="match status" value="1"/>
</dbReference>
<evidence type="ECO:0000313" key="12">
    <source>
        <dbReference type="EMBL" id="KAH6835628.1"/>
    </source>
</evidence>
<evidence type="ECO:0000256" key="1">
    <source>
        <dbReference type="ARBA" id="ARBA00004496"/>
    </source>
</evidence>